<name>A0A8S5RQ00_9VIRU</name>
<proteinExistence type="predicted"/>
<reference evidence="1" key="1">
    <citation type="journal article" date="2021" name="Proc. Natl. Acad. Sci. U.S.A.">
        <title>A Catalog of Tens of Thousands of Viruses from Human Metagenomes Reveals Hidden Associations with Chronic Diseases.</title>
        <authorList>
            <person name="Tisza M.J."/>
            <person name="Buck C.B."/>
        </authorList>
    </citation>
    <scope>NUCLEOTIDE SEQUENCE</scope>
    <source>
        <strain evidence="1">CtQ5V6</strain>
    </source>
</reference>
<dbReference type="EMBL" id="BK059134">
    <property type="protein sequence ID" value="DAE33407.1"/>
    <property type="molecule type" value="Genomic_DNA"/>
</dbReference>
<accession>A0A8S5RQ00</accession>
<protein>
    <submittedName>
        <fullName evidence="1">Uncharacterized protein</fullName>
    </submittedName>
</protein>
<evidence type="ECO:0000313" key="1">
    <source>
        <dbReference type="EMBL" id="DAE33407.1"/>
    </source>
</evidence>
<organism evidence="1">
    <name type="scientific">virus sp. ctQ5V6</name>
    <dbReference type="NCBI Taxonomy" id="2825815"/>
    <lineage>
        <taxon>Viruses</taxon>
    </lineage>
</organism>
<sequence>MLDINKQEMKYSQSGQRVFIPQTDENGDIVYEGYKDSDGNFVPYLDSEGNKIPKGEEVEGFSEPTTFQANISNKLSEALVKEFGIDDSTSYCQLVTDKGYLPLKAGDVVWKRSEVKRTDDGLVDSETADYIVKGVADERLTTDLFLLRKNIK</sequence>